<feature type="domain" description="NUC153" evidence="6">
    <location>
        <begin position="681"/>
        <end position="705"/>
    </location>
</feature>
<dbReference type="Pfam" id="PF08159">
    <property type="entry name" value="NUC153"/>
    <property type="match status" value="1"/>
</dbReference>
<feature type="compositionally biased region" description="Basic and acidic residues" evidence="5">
    <location>
        <begin position="14"/>
        <end position="27"/>
    </location>
</feature>
<feature type="region of interest" description="Disordered" evidence="5">
    <location>
        <begin position="401"/>
        <end position="677"/>
    </location>
</feature>
<sequence length="762" mass="85727">MGKKERSGSPSRINDARFAKFESDPRYRLPSKRNTKTKLDKRFGQVLKDKDFTATTQIDRYGRKLKSDKKKKALERLYEVDDDEEDKDSEDDDKESEDEEPAKASTKKSNYDAARGGGFSASESDDDDEDDESDGDLFDEEEEEEDAADTQQFREEQAEVPTGEITHRLAIVNLDWDHVKSRDLMAMFSSFVPKEGRGKIEKISVYPSQFGKERMQREELEGPPREIFKGKDESGDEDSDASDSERSEDDEDSEEEDEKVKKELLREENDTDFDSNALRSYQLDRLRYYYAVMVCSDKATAEAIYNATDGTEYQSSSNFIDLRFVPDDTTFDDDEPRDECTEIPSNYKPVEFVTNALQHSKVKLTWDMHPEDTSRKDLMNKAFSGTPAELIENDLRAYLASDSDGEDGFDDDGEEFGGVEEVEAEEVVNNDDEEDDEVKEKAEKPKLSKKELARQKMRAALGLSEESEKKSSSSKKNAPVGGMQITFTPALSDGAAAEKKSVGPDGVEETTLEKYKRKEKERKEKRKQKAIAKREGRDPNAEAEVESDVEVVGGPDGDDDAEDLGFNDPFFMDDAPAAGAGEPSKSSIRKEERLKKRAQREAEEKEKAESRAQLEALMGADGEDIEGAGHFDMRDVMKAEKARQKEERKKNRKNHNRRGDGDGEDEGAAADFSAHGIDASDPRLQAVFGGAEFAIDPSNPQYKDTLGLQQMQNEARRKRKDNGAEEDDASSKTTKKAKTSSRNDELANLIKSVKSKAKKNKL</sequence>
<dbReference type="InterPro" id="IPR012580">
    <property type="entry name" value="NUC153"/>
</dbReference>
<gene>
    <name evidence="8" type="primary">ESF1</name>
    <name evidence="8" type="ORF">Sste5346_007387</name>
</gene>
<keyword evidence="9" id="KW-1185">Reference proteome</keyword>
<feature type="compositionally biased region" description="Acidic residues" evidence="5">
    <location>
        <begin position="556"/>
        <end position="565"/>
    </location>
</feature>
<dbReference type="InterPro" id="IPR039754">
    <property type="entry name" value="Esf1"/>
</dbReference>
<feature type="compositionally biased region" description="Basic residues" evidence="5">
    <location>
        <begin position="753"/>
        <end position="762"/>
    </location>
</feature>
<evidence type="ECO:0000259" key="7">
    <source>
        <dbReference type="Pfam" id="PF25121"/>
    </source>
</evidence>
<feature type="compositionally biased region" description="Polar residues" evidence="5">
    <location>
        <begin position="698"/>
        <end position="713"/>
    </location>
</feature>
<feature type="compositionally biased region" description="Basic and acidic residues" evidence="5">
    <location>
        <begin position="588"/>
        <end position="612"/>
    </location>
</feature>
<feature type="region of interest" description="Disordered" evidence="5">
    <location>
        <begin position="1"/>
        <end position="166"/>
    </location>
</feature>
<dbReference type="Pfam" id="PF25121">
    <property type="entry name" value="RRM_ESF1"/>
    <property type="match status" value="1"/>
</dbReference>
<feature type="compositionally biased region" description="Basic residues" evidence="5">
    <location>
        <begin position="63"/>
        <end position="73"/>
    </location>
</feature>
<dbReference type="PANTHER" id="PTHR12202:SF0">
    <property type="entry name" value="ESF1 HOMOLOG"/>
    <property type="match status" value="1"/>
</dbReference>
<keyword evidence="4" id="KW-0539">Nucleus</keyword>
<feature type="region of interest" description="Disordered" evidence="5">
    <location>
        <begin position="213"/>
        <end position="267"/>
    </location>
</feature>
<accession>A0ABR3YUA9</accession>
<evidence type="ECO:0000256" key="4">
    <source>
        <dbReference type="ARBA" id="ARBA00023242"/>
    </source>
</evidence>
<dbReference type="InterPro" id="IPR056750">
    <property type="entry name" value="RRM_ESF1"/>
</dbReference>
<feature type="compositionally biased region" description="Basic and acidic residues" evidence="5">
    <location>
        <begin position="511"/>
        <end position="522"/>
    </location>
</feature>
<organism evidence="8 9">
    <name type="scientific">Sporothrix stenoceras</name>
    <dbReference type="NCBI Taxonomy" id="5173"/>
    <lineage>
        <taxon>Eukaryota</taxon>
        <taxon>Fungi</taxon>
        <taxon>Dikarya</taxon>
        <taxon>Ascomycota</taxon>
        <taxon>Pezizomycotina</taxon>
        <taxon>Sordariomycetes</taxon>
        <taxon>Sordariomycetidae</taxon>
        <taxon>Ophiostomatales</taxon>
        <taxon>Ophiostomataceae</taxon>
        <taxon>Sporothrix</taxon>
    </lineage>
</organism>
<dbReference type="Proteomes" id="UP001583186">
    <property type="component" value="Unassembled WGS sequence"/>
</dbReference>
<feature type="compositionally biased region" description="Basic and acidic residues" evidence="5">
    <location>
        <begin position="258"/>
        <end position="267"/>
    </location>
</feature>
<comment type="subcellular location">
    <subcellularLocation>
        <location evidence="1">Nucleus</location>
        <location evidence="1">Nucleolus</location>
    </subcellularLocation>
</comment>
<keyword evidence="3" id="KW-0175">Coiled coil</keyword>
<protein>
    <submittedName>
        <fullName evidence="8">Pre-rRNA-processing protein esf1</fullName>
    </submittedName>
</protein>
<evidence type="ECO:0000256" key="3">
    <source>
        <dbReference type="ARBA" id="ARBA00023054"/>
    </source>
</evidence>
<evidence type="ECO:0000259" key="6">
    <source>
        <dbReference type="Pfam" id="PF08159"/>
    </source>
</evidence>
<feature type="region of interest" description="Disordered" evidence="5">
    <location>
        <begin position="691"/>
        <end position="762"/>
    </location>
</feature>
<feature type="compositionally biased region" description="Basic and acidic residues" evidence="5">
    <location>
        <begin position="37"/>
        <end position="52"/>
    </location>
</feature>
<evidence type="ECO:0000313" key="9">
    <source>
        <dbReference type="Proteomes" id="UP001583186"/>
    </source>
</evidence>
<feature type="compositionally biased region" description="Basic and acidic residues" evidence="5">
    <location>
        <begin position="213"/>
        <end position="233"/>
    </location>
</feature>
<name>A0ABR3YUA9_9PEZI</name>
<evidence type="ECO:0000256" key="2">
    <source>
        <dbReference type="ARBA" id="ARBA00009087"/>
    </source>
</evidence>
<dbReference type="EMBL" id="JAWCUI010000049">
    <property type="protein sequence ID" value="KAL1891843.1"/>
    <property type="molecule type" value="Genomic_DNA"/>
</dbReference>
<feature type="compositionally biased region" description="Basic and acidic residues" evidence="5">
    <location>
        <begin position="627"/>
        <end position="649"/>
    </location>
</feature>
<evidence type="ECO:0000256" key="5">
    <source>
        <dbReference type="SAM" id="MobiDB-lite"/>
    </source>
</evidence>
<feature type="compositionally biased region" description="Acidic residues" evidence="5">
    <location>
        <begin position="403"/>
        <end position="437"/>
    </location>
</feature>
<evidence type="ECO:0000313" key="8">
    <source>
        <dbReference type="EMBL" id="KAL1891843.1"/>
    </source>
</evidence>
<reference evidence="8 9" key="1">
    <citation type="journal article" date="2024" name="IMA Fungus">
        <title>IMA Genome - F19 : A genome assembly and annotation guide to empower mycologists, including annotated draft genome sequences of Ceratocystis pirilliformis, Diaporthe australafricana, Fusarium ophioides, Paecilomyces lecythidis, and Sporothrix stenoceras.</title>
        <authorList>
            <person name="Aylward J."/>
            <person name="Wilson A.M."/>
            <person name="Visagie C.M."/>
            <person name="Spraker J."/>
            <person name="Barnes I."/>
            <person name="Buitendag C."/>
            <person name="Ceriani C."/>
            <person name="Del Mar Angel L."/>
            <person name="du Plessis D."/>
            <person name="Fuchs T."/>
            <person name="Gasser K."/>
            <person name="Kramer D."/>
            <person name="Li W."/>
            <person name="Munsamy K."/>
            <person name="Piso A."/>
            <person name="Price J.L."/>
            <person name="Sonnekus B."/>
            <person name="Thomas C."/>
            <person name="van der Nest A."/>
            <person name="van Dijk A."/>
            <person name="van Heerden A."/>
            <person name="van Vuuren N."/>
            <person name="Yilmaz N."/>
            <person name="Duong T.A."/>
            <person name="van der Merwe N.A."/>
            <person name="Wingfield M.J."/>
            <person name="Wingfield B.D."/>
        </authorList>
    </citation>
    <scope>NUCLEOTIDE SEQUENCE [LARGE SCALE GENOMIC DNA]</scope>
    <source>
        <strain evidence="8 9">CMW 5346</strain>
    </source>
</reference>
<dbReference type="PANTHER" id="PTHR12202">
    <property type="entry name" value="ESF1 HOMOLOG"/>
    <property type="match status" value="1"/>
</dbReference>
<feature type="domain" description="ESF1 RRM" evidence="7">
    <location>
        <begin position="166"/>
        <end position="341"/>
    </location>
</feature>
<comment type="caution">
    <text evidence="8">The sequence shown here is derived from an EMBL/GenBank/DDBJ whole genome shotgun (WGS) entry which is preliminary data.</text>
</comment>
<feature type="compositionally biased region" description="Acidic residues" evidence="5">
    <location>
        <begin position="80"/>
        <end position="100"/>
    </location>
</feature>
<comment type="similarity">
    <text evidence="2">Belongs to the ESF1 family.</text>
</comment>
<proteinExistence type="inferred from homology"/>
<feature type="compositionally biased region" description="Basic and acidic residues" evidence="5">
    <location>
        <begin position="438"/>
        <end position="454"/>
    </location>
</feature>
<feature type="compositionally biased region" description="Acidic residues" evidence="5">
    <location>
        <begin position="123"/>
        <end position="148"/>
    </location>
</feature>
<feature type="compositionally biased region" description="Acidic residues" evidence="5">
    <location>
        <begin position="234"/>
        <end position="257"/>
    </location>
</feature>
<evidence type="ECO:0000256" key="1">
    <source>
        <dbReference type="ARBA" id="ARBA00004604"/>
    </source>
</evidence>